<name>A0AAE0FWJ3_9CHLO</name>
<organism evidence="2 3">
    <name type="scientific">Cymbomonas tetramitiformis</name>
    <dbReference type="NCBI Taxonomy" id="36881"/>
    <lineage>
        <taxon>Eukaryota</taxon>
        <taxon>Viridiplantae</taxon>
        <taxon>Chlorophyta</taxon>
        <taxon>Pyramimonadophyceae</taxon>
        <taxon>Pyramimonadales</taxon>
        <taxon>Pyramimonadaceae</taxon>
        <taxon>Cymbomonas</taxon>
    </lineage>
</organism>
<accession>A0AAE0FWJ3</accession>
<protein>
    <submittedName>
        <fullName evidence="2">Uncharacterized protein</fullName>
    </submittedName>
</protein>
<dbReference type="AlphaFoldDB" id="A0AAE0FWJ3"/>
<comment type="caution">
    <text evidence="2">The sequence shown here is derived from an EMBL/GenBank/DDBJ whole genome shotgun (WGS) entry which is preliminary data.</text>
</comment>
<evidence type="ECO:0000256" key="1">
    <source>
        <dbReference type="SAM" id="MobiDB-lite"/>
    </source>
</evidence>
<dbReference type="EMBL" id="LGRX02012552">
    <property type="protein sequence ID" value="KAK3267220.1"/>
    <property type="molecule type" value="Genomic_DNA"/>
</dbReference>
<feature type="compositionally biased region" description="Basic and acidic residues" evidence="1">
    <location>
        <begin position="1"/>
        <end position="11"/>
    </location>
</feature>
<proteinExistence type="predicted"/>
<evidence type="ECO:0000313" key="2">
    <source>
        <dbReference type="EMBL" id="KAK3267220.1"/>
    </source>
</evidence>
<keyword evidence="3" id="KW-1185">Reference proteome</keyword>
<feature type="region of interest" description="Disordered" evidence="1">
    <location>
        <begin position="1"/>
        <end position="43"/>
    </location>
</feature>
<gene>
    <name evidence="2" type="ORF">CYMTET_24214</name>
</gene>
<evidence type="ECO:0000313" key="3">
    <source>
        <dbReference type="Proteomes" id="UP001190700"/>
    </source>
</evidence>
<sequence>MGSGQREVEKDDCSEDDESESPLGYYDESEDDCVGEEEVEGHLPIPHISAIQLEQGETLDRGCQGTSYDGVWEPSIEEEISPQNEFHVGTISFNEPNSGSEENENSLEIKSTATE</sequence>
<feature type="compositionally biased region" description="Acidic residues" evidence="1">
    <location>
        <begin position="27"/>
        <end position="39"/>
    </location>
</feature>
<dbReference type="Proteomes" id="UP001190700">
    <property type="component" value="Unassembled WGS sequence"/>
</dbReference>
<reference evidence="2 3" key="1">
    <citation type="journal article" date="2015" name="Genome Biol. Evol.">
        <title>Comparative Genomics of a Bacterivorous Green Alga Reveals Evolutionary Causalities and Consequences of Phago-Mixotrophic Mode of Nutrition.</title>
        <authorList>
            <person name="Burns J.A."/>
            <person name="Paasch A."/>
            <person name="Narechania A."/>
            <person name="Kim E."/>
        </authorList>
    </citation>
    <scope>NUCLEOTIDE SEQUENCE [LARGE SCALE GENOMIC DNA]</scope>
    <source>
        <strain evidence="2 3">PLY_AMNH</strain>
    </source>
</reference>
<feature type="region of interest" description="Disordered" evidence="1">
    <location>
        <begin position="90"/>
        <end position="115"/>
    </location>
</feature>